<comment type="caution">
    <text evidence="1">The sequence shown here is derived from an EMBL/GenBank/DDBJ whole genome shotgun (WGS) entry which is preliminary data.</text>
</comment>
<evidence type="ECO:0000313" key="2">
    <source>
        <dbReference type="Proteomes" id="UP001597052"/>
    </source>
</evidence>
<dbReference type="Proteomes" id="UP001597052">
    <property type="component" value="Unassembled WGS sequence"/>
</dbReference>
<sequence>MFCSDFFDTFEDAFKNRRIDVVPESSTQLWIRTLTFDLVGEIGF</sequence>
<evidence type="ECO:0000313" key="1">
    <source>
        <dbReference type="EMBL" id="MFD1643569.1"/>
    </source>
</evidence>
<proteinExistence type="predicted"/>
<dbReference type="EMBL" id="JBHUDM010000006">
    <property type="protein sequence ID" value="MFD1643569.1"/>
    <property type="molecule type" value="Genomic_DNA"/>
</dbReference>
<dbReference type="RefSeq" id="WP_256397554.1">
    <property type="nucleotide sequence ID" value="NZ_JANHDJ010000008.1"/>
</dbReference>
<keyword evidence="2" id="KW-1185">Reference proteome</keyword>
<accession>A0ABD6DB91</accession>
<name>A0ABD6DB91_9EURY</name>
<gene>
    <name evidence="1" type="ORF">ACFSBW_16975</name>
</gene>
<protein>
    <submittedName>
        <fullName evidence="1">Uncharacterized protein</fullName>
    </submittedName>
</protein>
<reference evidence="1 2" key="1">
    <citation type="journal article" date="2019" name="Int. J. Syst. Evol. Microbiol.">
        <title>The Global Catalogue of Microorganisms (GCM) 10K type strain sequencing project: providing services to taxonomists for standard genome sequencing and annotation.</title>
        <authorList>
            <consortium name="The Broad Institute Genomics Platform"/>
            <consortium name="The Broad Institute Genome Sequencing Center for Infectious Disease"/>
            <person name="Wu L."/>
            <person name="Ma J."/>
        </authorList>
    </citation>
    <scope>NUCLEOTIDE SEQUENCE [LARGE SCALE GENOMIC DNA]</scope>
    <source>
        <strain evidence="1 2">CGMCC 1.10593</strain>
    </source>
</reference>
<dbReference type="AlphaFoldDB" id="A0ABD6DB91"/>
<organism evidence="1 2">
    <name type="scientific">Halohasta litorea</name>
    <dbReference type="NCBI Taxonomy" id="869891"/>
    <lineage>
        <taxon>Archaea</taxon>
        <taxon>Methanobacteriati</taxon>
        <taxon>Methanobacteriota</taxon>
        <taxon>Stenosarchaea group</taxon>
        <taxon>Halobacteria</taxon>
        <taxon>Halobacteriales</taxon>
        <taxon>Haloferacaceae</taxon>
        <taxon>Halohasta</taxon>
    </lineage>
</organism>